<accession>A0A9P5THN6</accession>
<dbReference type="InterPro" id="IPR001680">
    <property type="entry name" value="WD40_rpt"/>
</dbReference>
<evidence type="ECO:0000313" key="7">
    <source>
        <dbReference type="Proteomes" id="UP000724874"/>
    </source>
</evidence>
<feature type="region of interest" description="Disordered" evidence="4">
    <location>
        <begin position="271"/>
        <end position="295"/>
    </location>
</feature>
<feature type="repeat" description="WD" evidence="3">
    <location>
        <begin position="501"/>
        <end position="542"/>
    </location>
</feature>
<gene>
    <name evidence="6" type="ORF">CPB84DRAFT_1828512</name>
</gene>
<dbReference type="PROSITE" id="PS00678">
    <property type="entry name" value="WD_REPEATS_1"/>
    <property type="match status" value="5"/>
</dbReference>
<dbReference type="PROSITE" id="PS50294">
    <property type="entry name" value="WD_REPEATS_REGION"/>
    <property type="match status" value="7"/>
</dbReference>
<feature type="domain" description="T6SS Phospholipase effector Tle1-like catalytic" evidence="5">
    <location>
        <begin position="22"/>
        <end position="328"/>
    </location>
</feature>
<dbReference type="InterPro" id="IPR019775">
    <property type="entry name" value="WD40_repeat_CS"/>
</dbReference>
<comment type="caution">
    <text evidence="6">The sequence shown here is derived from an EMBL/GenBank/DDBJ whole genome shotgun (WGS) entry which is preliminary data.</text>
</comment>
<dbReference type="InterPro" id="IPR036322">
    <property type="entry name" value="WD40_repeat_dom_sf"/>
</dbReference>
<feature type="repeat" description="WD" evidence="3">
    <location>
        <begin position="586"/>
        <end position="627"/>
    </location>
</feature>
<evidence type="ECO:0000256" key="1">
    <source>
        <dbReference type="ARBA" id="ARBA00022574"/>
    </source>
</evidence>
<protein>
    <submittedName>
        <fullName evidence="6">WD40-repeat-containing domain protein</fullName>
    </submittedName>
</protein>
<dbReference type="Proteomes" id="UP000724874">
    <property type="component" value="Unassembled WGS sequence"/>
</dbReference>
<dbReference type="Pfam" id="PF00400">
    <property type="entry name" value="WD40"/>
    <property type="match status" value="7"/>
</dbReference>
<feature type="repeat" description="WD" evidence="3">
    <location>
        <begin position="715"/>
        <end position="746"/>
    </location>
</feature>
<keyword evidence="2" id="KW-0677">Repeat</keyword>
<keyword evidence="1 3" id="KW-0853">WD repeat</keyword>
<dbReference type="SUPFAM" id="SSF50978">
    <property type="entry name" value="WD40 repeat-like"/>
    <property type="match status" value="1"/>
</dbReference>
<dbReference type="InterPro" id="IPR015943">
    <property type="entry name" value="WD40/YVTN_repeat-like_dom_sf"/>
</dbReference>
<name>A0A9P5THN6_GYMJU</name>
<proteinExistence type="predicted"/>
<feature type="repeat" description="WD" evidence="3">
    <location>
        <begin position="543"/>
        <end position="584"/>
    </location>
</feature>
<dbReference type="InterPro" id="IPR020472">
    <property type="entry name" value="WD40_PAC1"/>
</dbReference>
<dbReference type="PANTHER" id="PTHR19848:SF8">
    <property type="entry name" value="F-BOX AND WD REPEAT DOMAIN CONTAINING 7"/>
    <property type="match status" value="1"/>
</dbReference>
<dbReference type="EMBL" id="JADNYJ010000154">
    <property type="protein sequence ID" value="KAF8878890.1"/>
    <property type="molecule type" value="Genomic_DNA"/>
</dbReference>
<keyword evidence="7" id="KW-1185">Reference proteome</keyword>
<evidence type="ECO:0000256" key="2">
    <source>
        <dbReference type="ARBA" id="ARBA00022737"/>
    </source>
</evidence>
<evidence type="ECO:0000256" key="3">
    <source>
        <dbReference type="PROSITE-ProRule" id="PRU00221"/>
    </source>
</evidence>
<organism evidence="6 7">
    <name type="scientific">Gymnopilus junonius</name>
    <name type="common">Spectacular rustgill mushroom</name>
    <name type="synonym">Gymnopilus spectabilis subsp. junonius</name>
    <dbReference type="NCBI Taxonomy" id="109634"/>
    <lineage>
        <taxon>Eukaryota</taxon>
        <taxon>Fungi</taxon>
        <taxon>Dikarya</taxon>
        <taxon>Basidiomycota</taxon>
        <taxon>Agaricomycotina</taxon>
        <taxon>Agaricomycetes</taxon>
        <taxon>Agaricomycetidae</taxon>
        <taxon>Agaricales</taxon>
        <taxon>Agaricineae</taxon>
        <taxon>Hymenogastraceae</taxon>
        <taxon>Gymnopilus</taxon>
    </lineage>
</organism>
<dbReference type="SMART" id="SM00320">
    <property type="entry name" value="WD40"/>
    <property type="match status" value="7"/>
</dbReference>
<sequence>MAKPQQESTKDMMPCGHKIDGRNLVVSIDGTSNQFGEKNTNVIELYNLILKDEKDNQLTWYNSGIGTYARPSWKSISYYKQVIYHNVDLAIAWDFEKTVLGAYRWLSDNYREGDCIFLFGFSRGAFQVRVLSAMIHKARTVGLIYKGNELQIPFAYELYADPKSDIKSVTEVGDFGEVKTSTAERFKKAFSRKDVKVHFVGAWDTISSIGFARGQKLLPHTIDGMKHVCYFRHALALDERRVKFLPEYAYGGSNTAIDSNERMNAKSSGEVKFPATEDDGSAINPRKAGSTKDRPQVKEVWFAGTHSDIGGGNAAMNLSRPPLRWMASSGQARKIHRGQKIHASLVLADPGKKYTPKARPPKDAPTLWEKLDTFSNWLEFDIYDSIEAIVDKFIIDEENGAVLEPLKEMVASGSGRQALYIKLVTTLKDAKIKSDIKYRLLLVSLGIMRPSIPSSPSQLHLKLAKSWEIRSHLETLTHSDDNHAAEIREFMTGFTDHFLTLHGHEGGVTSVAFSPDGQYIVSGAWDNTVRLWDAKTGEAGQIFRGHTDMVFSVAFSPDGNWVVSGSDDAKVRIWDVKTGKADGKILKGHTNGVISVGVSPDSNWVVSSSSDETVRLWNLENGEAKKMTFEGHTGFVIPVAFSPDGEHIISGSINGIIRRWNVESWKAEGEPFKGHTNMILSVAFSPDGKYVASGSADRTVRLWDIETGKEKGQPFTGHTDEVNSVAFSPNGKRLVSGSGDGTVRLWIVDTGEADGPPLEGHTYVVRSVAFSPDGKRVVSGSGDQTIRIWDVED</sequence>
<reference evidence="6" key="1">
    <citation type="submission" date="2020-11" db="EMBL/GenBank/DDBJ databases">
        <authorList>
            <consortium name="DOE Joint Genome Institute"/>
            <person name="Ahrendt S."/>
            <person name="Riley R."/>
            <person name="Andreopoulos W."/>
            <person name="LaButti K."/>
            <person name="Pangilinan J."/>
            <person name="Ruiz-duenas F.J."/>
            <person name="Barrasa J.M."/>
            <person name="Sanchez-Garcia M."/>
            <person name="Camarero S."/>
            <person name="Miyauchi S."/>
            <person name="Serrano A."/>
            <person name="Linde D."/>
            <person name="Babiker R."/>
            <person name="Drula E."/>
            <person name="Ayuso-Fernandez I."/>
            <person name="Pacheco R."/>
            <person name="Padilla G."/>
            <person name="Ferreira P."/>
            <person name="Barriuso J."/>
            <person name="Kellner H."/>
            <person name="Castanera R."/>
            <person name="Alfaro M."/>
            <person name="Ramirez L."/>
            <person name="Pisabarro A.G."/>
            <person name="Kuo A."/>
            <person name="Tritt A."/>
            <person name="Lipzen A."/>
            <person name="He G."/>
            <person name="Yan M."/>
            <person name="Ng V."/>
            <person name="Cullen D."/>
            <person name="Martin F."/>
            <person name="Rosso M.-N."/>
            <person name="Henrissat B."/>
            <person name="Hibbett D."/>
            <person name="Martinez A.T."/>
            <person name="Grigoriev I.V."/>
        </authorList>
    </citation>
    <scope>NUCLEOTIDE SEQUENCE</scope>
    <source>
        <strain evidence="6">AH 44721</strain>
    </source>
</reference>
<dbReference type="AlphaFoldDB" id="A0A9P5THN6"/>
<dbReference type="PANTHER" id="PTHR19848">
    <property type="entry name" value="WD40 REPEAT PROTEIN"/>
    <property type="match status" value="1"/>
</dbReference>
<dbReference type="CDD" id="cd00200">
    <property type="entry name" value="WD40"/>
    <property type="match status" value="1"/>
</dbReference>
<dbReference type="OrthoDB" id="538223at2759"/>
<feature type="repeat" description="WD" evidence="3">
    <location>
        <begin position="758"/>
        <end position="793"/>
    </location>
</feature>
<evidence type="ECO:0000313" key="6">
    <source>
        <dbReference type="EMBL" id="KAF8878890.1"/>
    </source>
</evidence>
<feature type="repeat" description="WD" evidence="3">
    <location>
        <begin position="672"/>
        <end position="713"/>
    </location>
</feature>
<dbReference type="PRINTS" id="PR00320">
    <property type="entry name" value="GPROTEINBRPT"/>
</dbReference>
<evidence type="ECO:0000256" key="4">
    <source>
        <dbReference type="SAM" id="MobiDB-lite"/>
    </source>
</evidence>
<dbReference type="PROSITE" id="PS50082">
    <property type="entry name" value="WD_REPEATS_2"/>
    <property type="match status" value="7"/>
</dbReference>
<dbReference type="InterPro" id="IPR018712">
    <property type="entry name" value="Tle1-like_cat"/>
</dbReference>
<dbReference type="Pfam" id="PF09994">
    <property type="entry name" value="T6SS_Tle1-like_cat"/>
    <property type="match status" value="1"/>
</dbReference>
<evidence type="ECO:0000259" key="5">
    <source>
        <dbReference type="Pfam" id="PF09994"/>
    </source>
</evidence>
<dbReference type="Gene3D" id="2.130.10.10">
    <property type="entry name" value="YVTN repeat-like/Quinoprotein amine dehydrogenase"/>
    <property type="match status" value="4"/>
</dbReference>
<feature type="repeat" description="WD" evidence="3">
    <location>
        <begin position="629"/>
        <end position="664"/>
    </location>
</feature>